<dbReference type="Pfam" id="PF00270">
    <property type="entry name" value="DEAD"/>
    <property type="match status" value="1"/>
</dbReference>
<evidence type="ECO:0000256" key="9">
    <source>
        <dbReference type="ARBA" id="ARBA00022833"/>
    </source>
</evidence>
<dbReference type="Pfam" id="PF09382">
    <property type="entry name" value="RQC"/>
    <property type="match status" value="1"/>
</dbReference>
<keyword evidence="5" id="KW-0547">Nucleotide-binding</keyword>
<dbReference type="InterPro" id="IPR032284">
    <property type="entry name" value="RecQ_Zn-bd"/>
</dbReference>
<dbReference type="InterPro" id="IPR036388">
    <property type="entry name" value="WH-like_DNA-bd_sf"/>
</dbReference>
<dbReference type="AlphaFoldDB" id="A0A5C6EID9"/>
<dbReference type="GO" id="GO:0009378">
    <property type="term" value="F:four-way junction helicase activity"/>
    <property type="evidence" value="ECO:0007669"/>
    <property type="project" value="TreeGrafter"/>
</dbReference>
<evidence type="ECO:0000256" key="7">
    <source>
        <dbReference type="ARBA" id="ARBA00022801"/>
    </source>
</evidence>
<evidence type="ECO:0000256" key="6">
    <source>
        <dbReference type="ARBA" id="ARBA00022763"/>
    </source>
</evidence>
<dbReference type="FunFam" id="3.40.50.300:FF:000296">
    <property type="entry name" value="ATP-dependent DNA helicase RecQ"/>
    <property type="match status" value="1"/>
</dbReference>
<dbReference type="EC" id="5.6.2.4" evidence="16"/>
<feature type="domain" description="HRDC" evidence="17">
    <location>
        <begin position="529"/>
        <end position="609"/>
    </location>
</feature>
<evidence type="ECO:0000256" key="2">
    <source>
        <dbReference type="ARBA" id="ARBA00001947"/>
    </source>
</evidence>
<keyword evidence="4" id="KW-0479">Metal-binding</keyword>
<dbReference type="GO" id="GO:0003677">
    <property type="term" value="F:DNA binding"/>
    <property type="evidence" value="ECO:0007669"/>
    <property type="project" value="UniProtKB-KW"/>
</dbReference>
<comment type="similarity">
    <text evidence="3">Belongs to the helicase family. RecQ subfamily.</text>
</comment>
<evidence type="ECO:0000259" key="18">
    <source>
        <dbReference type="PROSITE" id="PS51192"/>
    </source>
</evidence>
<dbReference type="EMBL" id="SJPX01000005">
    <property type="protein sequence ID" value="TWU48260.1"/>
    <property type="molecule type" value="Genomic_DNA"/>
</dbReference>
<dbReference type="Gene3D" id="3.40.50.300">
    <property type="entry name" value="P-loop containing nucleotide triphosphate hydrolases"/>
    <property type="match status" value="2"/>
</dbReference>
<evidence type="ECO:0000313" key="20">
    <source>
        <dbReference type="EMBL" id="TWU48260.1"/>
    </source>
</evidence>
<feature type="domain" description="Helicase ATP-binding" evidence="18">
    <location>
        <begin position="32"/>
        <end position="200"/>
    </location>
</feature>
<accession>A0A5C6EID9</accession>
<dbReference type="PANTHER" id="PTHR13710">
    <property type="entry name" value="DNA HELICASE RECQ FAMILY MEMBER"/>
    <property type="match status" value="1"/>
</dbReference>
<keyword evidence="13" id="KW-0234">DNA repair</keyword>
<dbReference type="NCBIfam" id="TIGR01389">
    <property type="entry name" value="recQ"/>
    <property type="match status" value="1"/>
</dbReference>
<dbReference type="PROSITE" id="PS51192">
    <property type="entry name" value="HELICASE_ATP_BIND_1"/>
    <property type="match status" value="1"/>
</dbReference>
<dbReference type="InterPro" id="IPR001650">
    <property type="entry name" value="Helicase_C-like"/>
</dbReference>
<dbReference type="Pfam" id="PF16124">
    <property type="entry name" value="RecQ_Zn_bind"/>
    <property type="match status" value="1"/>
</dbReference>
<gene>
    <name evidence="20" type="primary">recQ_4</name>
    <name evidence="20" type="ORF">Poly59_51060</name>
</gene>
<dbReference type="GO" id="GO:0006281">
    <property type="term" value="P:DNA repair"/>
    <property type="evidence" value="ECO:0007669"/>
    <property type="project" value="UniProtKB-KW"/>
</dbReference>
<dbReference type="GO" id="GO:0009432">
    <property type="term" value="P:SOS response"/>
    <property type="evidence" value="ECO:0007669"/>
    <property type="project" value="UniProtKB-UniRule"/>
</dbReference>
<dbReference type="GO" id="GO:0043590">
    <property type="term" value="C:bacterial nucleoid"/>
    <property type="evidence" value="ECO:0007669"/>
    <property type="project" value="TreeGrafter"/>
</dbReference>
<dbReference type="OrthoDB" id="9763310at2"/>
<organism evidence="20 21">
    <name type="scientific">Rubripirellula reticaptiva</name>
    <dbReference type="NCBI Taxonomy" id="2528013"/>
    <lineage>
        <taxon>Bacteria</taxon>
        <taxon>Pseudomonadati</taxon>
        <taxon>Planctomycetota</taxon>
        <taxon>Planctomycetia</taxon>
        <taxon>Pirellulales</taxon>
        <taxon>Pirellulaceae</taxon>
        <taxon>Rubripirellula</taxon>
    </lineage>
</organism>
<dbReference type="GO" id="GO:0006260">
    <property type="term" value="P:DNA replication"/>
    <property type="evidence" value="ECO:0007669"/>
    <property type="project" value="InterPro"/>
</dbReference>
<evidence type="ECO:0000256" key="1">
    <source>
        <dbReference type="ARBA" id="ARBA00001946"/>
    </source>
</evidence>
<evidence type="ECO:0000256" key="8">
    <source>
        <dbReference type="ARBA" id="ARBA00022806"/>
    </source>
</evidence>
<dbReference type="GO" id="GO:0046872">
    <property type="term" value="F:metal ion binding"/>
    <property type="evidence" value="ECO:0007669"/>
    <property type="project" value="UniProtKB-KW"/>
</dbReference>
<dbReference type="InterPro" id="IPR010997">
    <property type="entry name" value="HRDC-like_sf"/>
</dbReference>
<dbReference type="GO" id="GO:0005524">
    <property type="term" value="F:ATP binding"/>
    <property type="evidence" value="ECO:0007669"/>
    <property type="project" value="UniProtKB-KW"/>
</dbReference>
<dbReference type="SMART" id="SM00490">
    <property type="entry name" value="HELICc"/>
    <property type="match status" value="1"/>
</dbReference>
<dbReference type="InterPro" id="IPR018982">
    <property type="entry name" value="RQC_domain"/>
</dbReference>
<dbReference type="InterPro" id="IPR004589">
    <property type="entry name" value="DNA_helicase_ATP-dep_RecQ"/>
</dbReference>
<dbReference type="InterPro" id="IPR002121">
    <property type="entry name" value="HRDC_dom"/>
</dbReference>
<dbReference type="InterPro" id="IPR036390">
    <property type="entry name" value="WH_DNA-bd_sf"/>
</dbReference>
<comment type="catalytic activity">
    <reaction evidence="15">
        <text>Couples ATP hydrolysis with the unwinding of duplex DNA by translocating in the 3'-5' direction.</text>
        <dbReference type="EC" id="5.6.2.4"/>
    </reaction>
</comment>
<dbReference type="FunFam" id="3.40.50.300:FF:000156">
    <property type="entry name" value="ATP-dependent DNA helicase recQ"/>
    <property type="match status" value="1"/>
</dbReference>
<dbReference type="CDD" id="cd17920">
    <property type="entry name" value="DEXHc_RecQ"/>
    <property type="match status" value="1"/>
</dbReference>
<dbReference type="NCBIfam" id="TIGR00614">
    <property type="entry name" value="recQ_fam"/>
    <property type="match status" value="1"/>
</dbReference>
<dbReference type="SMART" id="SM00487">
    <property type="entry name" value="DEXDc"/>
    <property type="match status" value="1"/>
</dbReference>
<dbReference type="SMART" id="SM00341">
    <property type="entry name" value="HRDC"/>
    <property type="match status" value="1"/>
</dbReference>
<comment type="cofactor">
    <cofactor evidence="2">
        <name>Zn(2+)</name>
        <dbReference type="ChEBI" id="CHEBI:29105"/>
    </cofactor>
</comment>
<evidence type="ECO:0000259" key="17">
    <source>
        <dbReference type="PROSITE" id="PS50967"/>
    </source>
</evidence>
<comment type="cofactor">
    <cofactor evidence="1">
        <name>Mg(2+)</name>
        <dbReference type="ChEBI" id="CHEBI:18420"/>
    </cofactor>
</comment>
<dbReference type="Pfam" id="PF00271">
    <property type="entry name" value="Helicase_C"/>
    <property type="match status" value="1"/>
</dbReference>
<evidence type="ECO:0000256" key="12">
    <source>
        <dbReference type="ARBA" id="ARBA00023172"/>
    </source>
</evidence>
<dbReference type="SUPFAM" id="SSF47819">
    <property type="entry name" value="HRDC-like"/>
    <property type="match status" value="1"/>
</dbReference>
<dbReference type="CDD" id="cd18794">
    <property type="entry name" value="SF2_C_RecQ"/>
    <property type="match status" value="1"/>
</dbReference>
<dbReference type="Pfam" id="PF00570">
    <property type="entry name" value="HRDC"/>
    <property type="match status" value="1"/>
</dbReference>
<feature type="domain" description="Helicase C-terminal" evidence="19">
    <location>
        <begin position="221"/>
        <end position="368"/>
    </location>
</feature>
<dbReference type="InterPro" id="IPR027417">
    <property type="entry name" value="P-loop_NTPase"/>
</dbReference>
<dbReference type="RefSeq" id="WP_146536646.1">
    <property type="nucleotide sequence ID" value="NZ_SJPX01000005.1"/>
</dbReference>
<sequence>MAADVTQTNDVHRILKEVWGYDAFRPLQEESIECVLNQRDSLTVLPTGGGKSLCFQVPALSLDAMAVVVSPLISLMKDQVDALRACGVAAAYVNSTQTDDEKREVADSIRSGELKLLYLAPERLLNPRTLDFLRRQPISFFAIDEAHCISNWGHDFRPEYRGLRSLKEWFPKSSVHAYTATASGPVRDDIATQLGLAAPEIIVGNFDRPNLTYRMVRADGRLQQVMEVVDRHKGDSGVIYCISRKEVEKTASALVQSGISALPYHAGLDDETRKANQDAFIKDECDVIVATVAFGMGIDKSNVRYVVHAGMPKSIEHYQQESGRAGRDGLESECVLFYSGGDVVTWKRIMSGEPSSYQSAVASLEAMFDVCAGTVCRHRVLVEHFGQSYATDNCGGCDVCLDEIDLVEDPITLSQKILSCVIRLRERFGVSHTAKVLCGSGEQRIRELGHDKLSTFALLTDDGLPAVRMWIDQLIQQGYLCRSGEYQTLGVTETGRRLLRRDGDPRLTVATVNKKAKPSSGKSAPESWDGVNRGMFEALRSLRRELAAEKNVPAYVIFGDATLREFARHLPRTITDFAKIKGVGDRKREDYGDTFVEAIQKYCRDLNLD</sequence>
<dbReference type="GO" id="GO:0006310">
    <property type="term" value="P:DNA recombination"/>
    <property type="evidence" value="ECO:0007669"/>
    <property type="project" value="UniProtKB-UniRule"/>
</dbReference>
<dbReference type="PANTHER" id="PTHR13710:SF105">
    <property type="entry name" value="ATP-DEPENDENT DNA HELICASE Q1"/>
    <property type="match status" value="1"/>
</dbReference>
<keyword evidence="11" id="KW-0238">DNA-binding</keyword>
<evidence type="ECO:0000256" key="15">
    <source>
        <dbReference type="ARBA" id="ARBA00034617"/>
    </source>
</evidence>
<dbReference type="GO" id="GO:0043138">
    <property type="term" value="F:3'-5' DNA helicase activity"/>
    <property type="evidence" value="ECO:0007669"/>
    <property type="project" value="UniProtKB-EC"/>
</dbReference>
<keyword evidence="14" id="KW-0413">Isomerase</keyword>
<evidence type="ECO:0000256" key="5">
    <source>
        <dbReference type="ARBA" id="ARBA00022741"/>
    </source>
</evidence>
<keyword evidence="10" id="KW-0067">ATP-binding</keyword>
<dbReference type="PROSITE" id="PS51194">
    <property type="entry name" value="HELICASE_CTER"/>
    <property type="match status" value="1"/>
</dbReference>
<evidence type="ECO:0000259" key="19">
    <source>
        <dbReference type="PROSITE" id="PS51194"/>
    </source>
</evidence>
<reference evidence="20 21" key="1">
    <citation type="submission" date="2019-02" db="EMBL/GenBank/DDBJ databases">
        <title>Deep-cultivation of Planctomycetes and their phenomic and genomic characterization uncovers novel biology.</title>
        <authorList>
            <person name="Wiegand S."/>
            <person name="Jogler M."/>
            <person name="Boedeker C."/>
            <person name="Pinto D."/>
            <person name="Vollmers J."/>
            <person name="Rivas-Marin E."/>
            <person name="Kohn T."/>
            <person name="Peeters S.H."/>
            <person name="Heuer A."/>
            <person name="Rast P."/>
            <person name="Oberbeckmann S."/>
            <person name="Bunk B."/>
            <person name="Jeske O."/>
            <person name="Meyerdierks A."/>
            <person name="Storesund J.E."/>
            <person name="Kallscheuer N."/>
            <person name="Luecker S."/>
            <person name="Lage O.M."/>
            <person name="Pohl T."/>
            <person name="Merkel B.J."/>
            <person name="Hornburger P."/>
            <person name="Mueller R.-W."/>
            <person name="Bruemmer F."/>
            <person name="Labrenz M."/>
            <person name="Spormann A.M."/>
            <person name="Op Den Camp H."/>
            <person name="Overmann J."/>
            <person name="Amann R."/>
            <person name="Jetten M.S.M."/>
            <person name="Mascher T."/>
            <person name="Medema M.H."/>
            <person name="Devos D.P."/>
            <person name="Kaster A.-K."/>
            <person name="Ovreas L."/>
            <person name="Rohde M."/>
            <person name="Galperin M.Y."/>
            <person name="Jogler C."/>
        </authorList>
    </citation>
    <scope>NUCLEOTIDE SEQUENCE [LARGE SCALE GENOMIC DNA]</scope>
    <source>
        <strain evidence="20 21">Poly59</strain>
    </source>
</reference>
<dbReference type="Proteomes" id="UP000317977">
    <property type="component" value="Unassembled WGS sequence"/>
</dbReference>
<keyword evidence="6" id="KW-0227">DNA damage</keyword>
<dbReference type="SUPFAM" id="SSF46785">
    <property type="entry name" value="Winged helix' DNA-binding domain"/>
    <property type="match status" value="1"/>
</dbReference>
<evidence type="ECO:0000256" key="4">
    <source>
        <dbReference type="ARBA" id="ARBA00022723"/>
    </source>
</evidence>
<dbReference type="InterPro" id="IPR011545">
    <property type="entry name" value="DEAD/DEAH_box_helicase_dom"/>
</dbReference>
<dbReference type="GO" id="GO:0016787">
    <property type="term" value="F:hydrolase activity"/>
    <property type="evidence" value="ECO:0007669"/>
    <property type="project" value="UniProtKB-KW"/>
</dbReference>
<dbReference type="GO" id="GO:0005737">
    <property type="term" value="C:cytoplasm"/>
    <property type="evidence" value="ECO:0007669"/>
    <property type="project" value="TreeGrafter"/>
</dbReference>
<dbReference type="InterPro" id="IPR044876">
    <property type="entry name" value="HRDC_dom_sf"/>
</dbReference>
<dbReference type="Gene3D" id="1.10.150.80">
    <property type="entry name" value="HRDC domain"/>
    <property type="match status" value="1"/>
</dbReference>
<keyword evidence="8 20" id="KW-0347">Helicase</keyword>
<dbReference type="InterPro" id="IPR014001">
    <property type="entry name" value="Helicase_ATP-bd"/>
</dbReference>
<name>A0A5C6EID9_9BACT</name>
<keyword evidence="9" id="KW-0862">Zinc</keyword>
<proteinExistence type="inferred from homology"/>
<evidence type="ECO:0000256" key="10">
    <source>
        <dbReference type="ARBA" id="ARBA00022840"/>
    </source>
</evidence>
<dbReference type="PROSITE" id="PS50967">
    <property type="entry name" value="HRDC"/>
    <property type="match status" value="1"/>
</dbReference>
<dbReference type="Gene3D" id="1.10.10.10">
    <property type="entry name" value="Winged helix-like DNA-binding domain superfamily/Winged helix DNA-binding domain"/>
    <property type="match status" value="1"/>
</dbReference>
<comment type="caution">
    <text evidence="20">The sequence shown here is derived from an EMBL/GenBank/DDBJ whole genome shotgun (WGS) entry which is preliminary data.</text>
</comment>
<evidence type="ECO:0000256" key="16">
    <source>
        <dbReference type="NCBIfam" id="TIGR01389"/>
    </source>
</evidence>
<dbReference type="GO" id="GO:0030894">
    <property type="term" value="C:replisome"/>
    <property type="evidence" value="ECO:0007669"/>
    <property type="project" value="TreeGrafter"/>
</dbReference>
<keyword evidence="7 20" id="KW-0378">Hydrolase</keyword>
<dbReference type="InterPro" id="IPR006293">
    <property type="entry name" value="DNA_helicase_ATP-dep_RecQ_bac"/>
</dbReference>
<evidence type="ECO:0000256" key="13">
    <source>
        <dbReference type="ARBA" id="ARBA00023204"/>
    </source>
</evidence>
<protein>
    <recommendedName>
        <fullName evidence="16">DNA helicase RecQ</fullName>
        <ecNumber evidence="16">5.6.2.4</ecNumber>
    </recommendedName>
</protein>
<evidence type="ECO:0000256" key="3">
    <source>
        <dbReference type="ARBA" id="ARBA00005446"/>
    </source>
</evidence>
<evidence type="ECO:0000256" key="11">
    <source>
        <dbReference type="ARBA" id="ARBA00023125"/>
    </source>
</evidence>
<evidence type="ECO:0000313" key="21">
    <source>
        <dbReference type="Proteomes" id="UP000317977"/>
    </source>
</evidence>
<dbReference type="SMART" id="SM00956">
    <property type="entry name" value="RQC"/>
    <property type="match status" value="1"/>
</dbReference>
<dbReference type="SUPFAM" id="SSF52540">
    <property type="entry name" value="P-loop containing nucleoside triphosphate hydrolases"/>
    <property type="match status" value="1"/>
</dbReference>
<keyword evidence="21" id="KW-1185">Reference proteome</keyword>
<evidence type="ECO:0000256" key="14">
    <source>
        <dbReference type="ARBA" id="ARBA00023235"/>
    </source>
</evidence>
<keyword evidence="12" id="KW-0233">DNA recombination</keyword>